<keyword evidence="2 4" id="KW-0863">Zinc-finger</keyword>
<evidence type="ECO:0000256" key="3">
    <source>
        <dbReference type="ARBA" id="ARBA00022833"/>
    </source>
</evidence>
<organism evidence="6 7">
    <name type="scientific">Allacma fusca</name>
    <dbReference type="NCBI Taxonomy" id="39272"/>
    <lineage>
        <taxon>Eukaryota</taxon>
        <taxon>Metazoa</taxon>
        <taxon>Ecdysozoa</taxon>
        <taxon>Arthropoda</taxon>
        <taxon>Hexapoda</taxon>
        <taxon>Collembola</taxon>
        <taxon>Symphypleona</taxon>
        <taxon>Sminthuridae</taxon>
        <taxon>Allacma</taxon>
    </lineage>
</organism>
<gene>
    <name evidence="6" type="ORF">AFUS01_LOCUS22770</name>
</gene>
<evidence type="ECO:0000313" key="6">
    <source>
        <dbReference type="EMBL" id="CAG7734375.1"/>
    </source>
</evidence>
<dbReference type="PANTHER" id="PTHR46455:SF5">
    <property type="entry name" value="SET AND MYND DOMAIN CONTAINING, ARTHROPOD-SPECIFIC, MEMBER 4, ISOFORM A"/>
    <property type="match status" value="1"/>
</dbReference>
<protein>
    <recommendedName>
        <fullName evidence="5">MYND-type domain-containing protein</fullName>
    </recommendedName>
</protein>
<evidence type="ECO:0000313" key="7">
    <source>
        <dbReference type="Proteomes" id="UP000708208"/>
    </source>
</evidence>
<dbReference type="OrthoDB" id="5952526at2759"/>
<evidence type="ECO:0000256" key="1">
    <source>
        <dbReference type="ARBA" id="ARBA00022723"/>
    </source>
</evidence>
<evidence type="ECO:0000256" key="4">
    <source>
        <dbReference type="PROSITE-ProRule" id="PRU00134"/>
    </source>
</evidence>
<feature type="domain" description="MYND-type" evidence="5">
    <location>
        <begin position="11"/>
        <end position="47"/>
    </location>
</feature>
<evidence type="ECO:0000259" key="5">
    <source>
        <dbReference type="PROSITE" id="PS50865"/>
    </source>
</evidence>
<keyword evidence="3" id="KW-0862">Zinc</keyword>
<dbReference type="InterPro" id="IPR002893">
    <property type="entry name" value="Znf_MYND"/>
</dbReference>
<dbReference type="PANTHER" id="PTHR46455">
    <property type="entry name" value="SET AND MYND DOMAIN CONTAINING, ARTHROPOD-SPECIFIC, MEMBER 4, ISOFORM A"/>
    <property type="match status" value="1"/>
</dbReference>
<dbReference type="PROSITE" id="PS50865">
    <property type="entry name" value="ZF_MYND_2"/>
    <property type="match status" value="1"/>
</dbReference>
<dbReference type="GO" id="GO:0008270">
    <property type="term" value="F:zinc ion binding"/>
    <property type="evidence" value="ECO:0007669"/>
    <property type="project" value="UniProtKB-KW"/>
</dbReference>
<dbReference type="AlphaFoldDB" id="A0A8J2P766"/>
<evidence type="ECO:0000256" key="2">
    <source>
        <dbReference type="ARBA" id="ARBA00022771"/>
    </source>
</evidence>
<reference evidence="6" key="1">
    <citation type="submission" date="2021-06" db="EMBL/GenBank/DDBJ databases">
        <authorList>
            <person name="Hodson N. C."/>
            <person name="Mongue J. A."/>
            <person name="Jaron S. K."/>
        </authorList>
    </citation>
    <scope>NUCLEOTIDE SEQUENCE</scope>
</reference>
<dbReference type="Pfam" id="PF01753">
    <property type="entry name" value="zf-MYND"/>
    <property type="match status" value="1"/>
</dbReference>
<sequence length="540" mass="61921">MATASLKPEVCNKCGEPAAVKCKLCESVSYCSVNHQKRDWDNHRLVCEPYVILSDPLTGRTRWVATRKLHPGMILLQEDPLLSYPFWFSKHVNDEDNCIVCGKNFNGSAMKLCESCSWKLCNSFCEKRPEHVHSECRVFNEYEILRPNGEDNSKQVSSLIAVLRGLSLKSTDPEAYETLLSLPAETFHSPYEHQLKLDFESMLKFLKKYMNPLEVEEEEYNRVFRAIEINRLQYSSIDLVKDDVTMNGSNIRGSLHTNFYVYDQTSYLSHSCVPNCSWSIGPLPERKIRIRVATEVAKGQEITIVKGFDPVYHECGTRERHLQFLRKRGILCRYDDGKASTLDDNKATQVSKLEIRLQQFSEGICSEMVDRDNPYIHIDKSVTKIRIKLSELHPTHWIVTNSIRNIVAGISPLQIIVTRIHTGLKSRKYLENCILHLYRVLVQETKISPGINPFTATLQALLGTKLAILLLTFHEQLGSSEILRSYRLHKKYCLDALKFFEGDFAFCGKDVSIVMDHLNKTMDATAQILAVALEVHRKRK</sequence>
<accession>A0A8J2P766</accession>
<dbReference type="InterPro" id="IPR053010">
    <property type="entry name" value="SET_SmydA-8"/>
</dbReference>
<keyword evidence="1" id="KW-0479">Metal-binding</keyword>
<dbReference type="PROSITE" id="PS01360">
    <property type="entry name" value="ZF_MYND_1"/>
    <property type="match status" value="1"/>
</dbReference>
<dbReference type="Pfam" id="PF00856">
    <property type="entry name" value="SET"/>
    <property type="match status" value="1"/>
</dbReference>
<comment type="caution">
    <text evidence="6">The sequence shown here is derived from an EMBL/GenBank/DDBJ whole genome shotgun (WGS) entry which is preliminary data.</text>
</comment>
<proteinExistence type="predicted"/>
<dbReference type="InterPro" id="IPR001214">
    <property type="entry name" value="SET_dom"/>
</dbReference>
<keyword evidence="7" id="KW-1185">Reference proteome</keyword>
<dbReference type="EMBL" id="CAJVCH010268113">
    <property type="protein sequence ID" value="CAG7734375.1"/>
    <property type="molecule type" value="Genomic_DNA"/>
</dbReference>
<dbReference type="Proteomes" id="UP000708208">
    <property type="component" value="Unassembled WGS sequence"/>
</dbReference>
<name>A0A8J2P766_9HEXA</name>